<sequence>MSTRPHPESERPLHGPLQSFDLEQEVARLRAEKAWRDGKRNAITLRKGEGMNVVLLVMKAGDRLEEHAAPGPFSLSVREGRVRFATGEETVEAGPGVLLTCDTGVRHTVEALDDAVCLLTVAG</sequence>
<gene>
    <name evidence="1" type="ORF">GBA63_19430</name>
</gene>
<dbReference type="RefSeq" id="WP_166178894.1">
    <property type="nucleotide sequence ID" value="NZ_CP045119.1"/>
</dbReference>
<dbReference type="InterPro" id="IPR014710">
    <property type="entry name" value="RmlC-like_jellyroll"/>
</dbReference>
<dbReference type="SUPFAM" id="SSF51182">
    <property type="entry name" value="RmlC-like cupins"/>
    <property type="match status" value="1"/>
</dbReference>
<dbReference type="EMBL" id="CP045119">
    <property type="protein sequence ID" value="QIN84574.1"/>
    <property type="molecule type" value="Genomic_DNA"/>
</dbReference>
<name>A0A6G8QDJ2_9ACTN</name>
<dbReference type="Proteomes" id="UP000501452">
    <property type="component" value="Chromosome"/>
</dbReference>
<protein>
    <submittedName>
        <fullName evidence="1">Cupin domain-containing protein</fullName>
    </submittedName>
</protein>
<evidence type="ECO:0000313" key="1">
    <source>
        <dbReference type="EMBL" id="QIN84574.1"/>
    </source>
</evidence>
<organism evidence="1 2">
    <name type="scientific">Rubrobacter tropicus</name>
    <dbReference type="NCBI Taxonomy" id="2653851"/>
    <lineage>
        <taxon>Bacteria</taxon>
        <taxon>Bacillati</taxon>
        <taxon>Actinomycetota</taxon>
        <taxon>Rubrobacteria</taxon>
        <taxon>Rubrobacterales</taxon>
        <taxon>Rubrobacteraceae</taxon>
        <taxon>Rubrobacter</taxon>
    </lineage>
</organism>
<dbReference type="KEGG" id="rub:GBA63_19430"/>
<proteinExistence type="predicted"/>
<dbReference type="AlphaFoldDB" id="A0A6G8QDJ2"/>
<evidence type="ECO:0000313" key="2">
    <source>
        <dbReference type="Proteomes" id="UP000501452"/>
    </source>
</evidence>
<keyword evidence="2" id="KW-1185">Reference proteome</keyword>
<reference evidence="1 2" key="1">
    <citation type="submission" date="2019-10" db="EMBL/GenBank/DDBJ databases">
        <title>Rubrobacter sp nov SCSIO 52090 isolated from a deep-sea sediment in the South China Sea.</title>
        <authorList>
            <person name="Chen R.W."/>
        </authorList>
    </citation>
    <scope>NUCLEOTIDE SEQUENCE [LARGE SCALE GENOMIC DNA]</scope>
    <source>
        <strain evidence="1 2">SCSIO 52909</strain>
    </source>
</reference>
<dbReference type="Gene3D" id="2.60.120.10">
    <property type="entry name" value="Jelly Rolls"/>
    <property type="match status" value="1"/>
</dbReference>
<accession>A0A6G8QDJ2</accession>
<dbReference type="InterPro" id="IPR011051">
    <property type="entry name" value="RmlC_Cupin_sf"/>
</dbReference>